<comment type="cofactor">
    <cofactor evidence="2">
        <name>Mg(2+)</name>
        <dbReference type="ChEBI" id="CHEBI:18420"/>
    </cofactor>
</comment>
<evidence type="ECO:0000256" key="10">
    <source>
        <dbReference type="ARBA" id="ARBA00022723"/>
    </source>
</evidence>
<gene>
    <name evidence="14 18" type="primary">rnhB</name>
    <name evidence="18" type="ORF">HMPREF9220_0224</name>
</gene>
<evidence type="ECO:0000256" key="15">
    <source>
        <dbReference type="PROSITE-ProRule" id="PRU01319"/>
    </source>
</evidence>
<reference evidence="18 19" key="1">
    <citation type="submission" date="2010-11" db="EMBL/GenBank/DDBJ databases">
        <authorList>
            <person name="Durkin A.S."/>
            <person name="Madupu R."/>
            <person name="Torralba M."/>
            <person name="Gillis M."/>
            <person name="Methe B."/>
            <person name="Sutton G."/>
            <person name="Nelson K.E."/>
        </authorList>
    </citation>
    <scope>NUCLEOTIDE SEQUENCE [LARGE SCALE GENOMIC DNA]</scope>
    <source>
        <strain evidence="18 19">UPII 345-E</strain>
    </source>
</reference>
<organism evidence="18 19">
    <name type="scientific">Dialister micraerophilus UPII 345-E</name>
    <dbReference type="NCBI Taxonomy" id="910314"/>
    <lineage>
        <taxon>Bacteria</taxon>
        <taxon>Bacillati</taxon>
        <taxon>Bacillota</taxon>
        <taxon>Negativicutes</taxon>
        <taxon>Veillonellales</taxon>
        <taxon>Veillonellaceae</taxon>
        <taxon>Dialister</taxon>
    </lineage>
</organism>
<evidence type="ECO:0000313" key="18">
    <source>
        <dbReference type="EMBL" id="EFR42218.1"/>
    </source>
</evidence>
<comment type="function">
    <text evidence="3 14 16">Endonuclease that specifically degrades the RNA of RNA-DNA hybrids.</text>
</comment>
<keyword evidence="8 14" id="KW-0963">Cytoplasm</keyword>
<dbReference type="RefSeq" id="WP_007555270.1">
    <property type="nucleotide sequence ID" value="NZ_AENT01000030.1"/>
</dbReference>
<dbReference type="PANTHER" id="PTHR10954">
    <property type="entry name" value="RIBONUCLEASE H2 SUBUNIT A"/>
    <property type="match status" value="1"/>
</dbReference>
<evidence type="ECO:0000259" key="17">
    <source>
        <dbReference type="PROSITE" id="PS51975"/>
    </source>
</evidence>
<evidence type="ECO:0000256" key="5">
    <source>
        <dbReference type="ARBA" id="ARBA00007383"/>
    </source>
</evidence>
<evidence type="ECO:0000256" key="14">
    <source>
        <dbReference type="HAMAP-Rule" id="MF_00052"/>
    </source>
</evidence>
<evidence type="ECO:0000256" key="4">
    <source>
        <dbReference type="ARBA" id="ARBA00004496"/>
    </source>
</evidence>
<dbReference type="InterPro" id="IPR036397">
    <property type="entry name" value="RNaseH_sf"/>
</dbReference>
<keyword evidence="9 14" id="KW-0540">Nuclease</keyword>
<dbReference type="GO" id="GO:0032299">
    <property type="term" value="C:ribonuclease H2 complex"/>
    <property type="evidence" value="ECO:0007669"/>
    <property type="project" value="TreeGrafter"/>
</dbReference>
<comment type="catalytic activity">
    <reaction evidence="1 14 15 16">
        <text>Endonucleolytic cleavage to 5'-phosphomonoester.</text>
        <dbReference type="EC" id="3.1.26.4"/>
    </reaction>
</comment>
<dbReference type="Gene3D" id="3.30.420.10">
    <property type="entry name" value="Ribonuclease H-like superfamily/Ribonuclease H"/>
    <property type="match status" value="1"/>
</dbReference>
<dbReference type="GO" id="GO:0043137">
    <property type="term" value="P:DNA replication, removal of RNA primer"/>
    <property type="evidence" value="ECO:0007669"/>
    <property type="project" value="TreeGrafter"/>
</dbReference>
<keyword evidence="11 14" id="KW-0255">Endonuclease</keyword>
<evidence type="ECO:0000256" key="13">
    <source>
        <dbReference type="ARBA" id="ARBA00023211"/>
    </source>
</evidence>
<dbReference type="FunFam" id="3.30.420.10:FF:000006">
    <property type="entry name" value="Ribonuclease HII"/>
    <property type="match status" value="1"/>
</dbReference>
<dbReference type="GO" id="GO:0004523">
    <property type="term" value="F:RNA-DNA hybrid ribonuclease activity"/>
    <property type="evidence" value="ECO:0007669"/>
    <property type="project" value="UniProtKB-UniRule"/>
</dbReference>
<evidence type="ECO:0000256" key="8">
    <source>
        <dbReference type="ARBA" id="ARBA00022490"/>
    </source>
</evidence>
<dbReference type="PANTHER" id="PTHR10954:SF18">
    <property type="entry name" value="RIBONUCLEASE HII"/>
    <property type="match status" value="1"/>
</dbReference>
<dbReference type="NCBIfam" id="NF000595">
    <property type="entry name" value="PRK00015.1-3"/>
    <property type="match status" value="1"/>
</dbReference>
<evidence type="ECO:0000256" key="16">
    <source>
        <dbReference type="RuleBase" id="RU003515"/>
    </source>
</evidence>
<dbReference type="InterPro" id="IPR022898">
    <property type="entry name" value="RNase_HII"/>
</dbReference>
<dbReference type="GO" id="GO:0005737">
    <property type="term" value="C:cytoplasm"/>
    <property type="evidence" value="ECO:0007669"/>
    <property type="project" value="UniProtKB-SubCell"/>
</dbReference>
<dbReference type="GO" id="GO:0030145">
    <property type="term" value="F:manganese ion binding"/>
    <property type="evidence" value="ECO:0007669"/>
    <property type="project" value="UniProtKB-UniRule"/>
</dbReference>
<name>E4LAG0_9FIRM</name>
<dbReference type="InterPro" id="IPR001352">
    <property type="entry name" value="RNase_HII/HIII"/>
</dbReference>
<protein>
    <recommendedName>
        <fullName evidence="7 14">Ribonuclease HII</fullName>
        <shortName evidence="14">RNase HII</shortName>
        <ecNumber evidence="6 14">3.1.26.4</ecNumber>
    </recommendedName>
</protein>
<feature type="binding site" evidence="14 15">
    <location>
        <position position="75"/>
    </location>
    <ligand>
        <name>a divalent metal cation</name>
        <dbReference type="ChEBI" id="CHEBI:60240"/>
    </ligand>
</feature>
<dbReference type="SUPFAM" id="SSF53098">
    <property type="entry name" value="Ribonuclease H-like"/>
    <property type="match status" value="1"/>
</dbReference>
<comment type="cofactor">
    <cofactor evidence="14 15">
        <name>Mn(2+)</name>
        <dbReference type="ChEBI" id="CHEBI:29035"/>
    </cofactor>
    <cofactor evidence="14 15">
        <name>Mg(2+)</name>
        <dbReference type="ChEBI" id="CHEBI:18420"/>
    </cofactor>
    <text evidence="14 15">Manganese or magnesium. Binds 1 divalent metal ion per monomer in the absence of substrate. May bind a second metal ion after substrate binding.</text>
</comment>
<feature type="domain" description="RNase H type-2" evidence="17">
    <location>
        <begin position="68"/>
        <end position="256"/>
    </location>
</feature>
<evidence type="ECO:0000256" key="6">
    <source>
        <dbReference type="ARBA" id="ARBA00012180"/>
    </source>
</evidence>
<feature type="binding site" evidence="14 15">
    <location>
        <position position="166"/>
    </location>
    <ligand>
        <name>a divalent metal cation</name>
        <dbReference type="ChEBI" id="CHEBI:60240"/>
    </ligand>
</feature>
<keyword evidence="10 14" id="KW-0479">Metal-binding</keyword>
<dbReference type="PROSITE" id="PS51975">
    <property type="entry name" value="RNASE_H_2"/>
    <property type="match status" value="1"/>
</dbReference>
<evidence type="ECO:0000256" key="7">
    <source>
        <dbReference type="ARBA" id="ARBA00019179"/>
    </source>
</evidence>
<proteinExistence type="inferred from homology"/>
<evidence type="ECO:0000256" key="3">
    <source>
        <dbReference type="ARBA" id="ARBA00004065"/>
    </source>
</evidence>
<comment type="similarity">
    <text evidence="5 14 16">Belongs to the RNase HII family.</text>
</comment>
<dbReference type="OrthoDB" id="9803420at2"/>
<dbReference type="AlphaFoldDB" id="E4LAG0"/>
<keyword evidence="12 14" id="KW-0378">Hydrolase</keyword>
<evidence type="ECO:0000256" key="1">
    <source>
        <dbReference type="ARBA" id="ARBA00000077"/>
    </source>
</evidence>
<evidence type="ECO:0000313" key="19">
    <source>
        <dbReference type="Proteomes" id="UP000004594"/>
    </source>
</evidence>
<dbReference type="EMBL" id="AENT01000030">
    <property type="protein sequence ID" value="EFR42218.1"/>
    <property type="molecule type" value="Genomic_DNA"/>
</dbReference>
<dbReference type="InterPro" id="IPR012337">
    <property type="entry name" value="RNaseH-like_sf"/>
</dbReference>
<evidence type="ECO:0000256" key="12">
    <source>
        <dbReference type="ARBA" id="ARBA00022801"/>
    </source>
</evidence>
<dbReference type="InterPro" id="IPR024567">
    <property type="entry name" value="RNase_HII/HIII_dom"/>
</dbReference>
<comment type="subcellular location">
    <subcellularLocation>
        <location evidence="4 14">Cytoplasm</location>
    </subcellularLocation>
</comment>
<evidence type="ECO:0000256" key="11">
    <source>
        <dbReference type="ARBA" id="ARBA00022759"/>
    </source>
</evidence>
<dbReference type="GO" id="GO:0003723">
    <property type="term" value="F:RNA binding"/>
    <property type="evidence" value="ECO:0007669"/>
    <property type="project" value="UniProtKB-UniRule"/>
</dbReference>
<keyword evidence="13 14" id="KW-0464">Manganese</keyword>
<dbReference type="GO" id="GO:0006298">
    <property type="term" value="P:mismatch repair"/>
    <property type="evidence" value="ECO:0007669"/>
    <property type="project" value="TreeGrafter"/>
</dbReference>
<dbReference type="CDD" id="cd07182">
    <property type="entry name" value="RNase_HII_bacteria_HII_like"/>
    <property type="match status" value="1"/>
</dbReference>
<dbReference type="NCBIfam" id="NF000594">
    <property type="entry name" value="PRK00015.1-1"/>
    <property type="match status" value="1"/>
</dbReference>
<sequence>MNIAEVKELLKEDNVEVSLIEKLMQDKRKGVQQALNTYFKKKDFENKERLRVEEMYAVESEFYKQGMQYVVGIDEVGRGPLAGPVTVAAVILKPHWFVENLNDSKKVSKEKREIISKKIHEEALAISITDLSVEEIDTLNIYQATMLAMYQAVKKLEIKPQAVIVDAMPLHFQVPCKSLIHGDSKSASVAAASIVAKVHRDHIMDEYAKIYPGYDFEDNKGYGTKKHMEAIYELGITPIHRKSYEPVKSIVLKGNYKKNNGIKI</sequence>
<accession>E4LAG0</accession>
<dbReference type="eggNOG" id="COG0164">
    <property type="taxonomic scope" value="Bacteria"/>
</dbReference>
<feature type="binding site" evidence="14 15">
    <location>
        <position position="74"/>
    </location>
    <ligand>
        <name>a divalent metal cation</name>
        <dbReference type="ChEBI" id="CHEBI:60240"/>
    </ligand>
</feature>
<dbReference type="EC" id="3.1.26.4" evidence="6 14"/>
<evidence type="ECO:0000256" key="9">
    <source>
        <dbReference type="ARBA" id="ARBA00022722"/>
    </source>
</evidence>
<dbReference type="Proteomes" id="UP000004594">
    <property type="component" value="Unassembled WGS sequence"/>
</dbReference>
<evidence type="ECO:0000256" key="2">
    <source>
        <dbReference type="ARBA" id="ARBA00001946"/>
    </source>
</evidence>
<dbReference type="HAMAP" id="MF_00052_B">
    <property type="entry name" value="RNase_HII_B"/>
    <property type="match status" value="1"/>
</dbReference>
<comment type="caution">
    <text evidence="18">The sequence shown here is derived from an EMBL/GenBank/DDBJ whole genome shotgun (WGS) entry which is preliminary data.</text>
</comment>
<dbReference type="Pfam" id="PF01351">
    <property type="entry name" value="RNase_HII"/>
    <property type="match status" value="1"/>
</dbReference>